<dbReference type="AlphaFoldDB" id="A0A6J6BEJ1"/>
<reference evidence="2" key="1">
    <citation type="submission" date="2020-05" db="EMBL/GenBank/DDBJ databases">
        <authorList>
            <person name="Chiriac C."/>
            <person name="Salcher M."/>
            <person name="Ghai R."/>
            <person name="Kavagutti S V."/>
        </authorList>
    </citation>
    <scope>NUCLEOTIDE SEQUENCE</scope>
</reference>
<dbReference type="EMBL" id="CAEZSN010000022">
    <property type="protein sequence ID" value="CAB4537124.1"/>
    <property type="molecule type" value="Genomic_DNA"/>
</dbReference>
<keyword evidence="1" id="KW-0472">Membrane</keyword>
<keyword evidence="1" id="KW-1133">Transmembrane helix</keyword>
<accession>A0A6J6BEJ1</accession>
<dbReference type="EMBL" id="CAEZUR010000057">
    <property type="protein sequence ID" value="CAB4610398.1"/>
    <property type="molecule type" value="Genomic_DNA"/>
</dbReference>
<proteinExistence type="predicted"/>
<organism evidence="2">
    <name type="scientific">freshwater metagenome</name>
    <dbReference type="NCBI Taxonomy" id="449393"/>
    <lineage>
        <taxon>unclassified sequences</taxon>
        <taxon>metagenomes</taxon>
        <taxon>ecological metagenomes</taxon>
    </lineage>
</organism>
<keyword evidence="1" id="KW-0812">Transmembrane</keyword>
<name>A0A6J6BEJ1_9ZZZZ</name>
<gene>
    <name evidence="2" type="ORF">UFOPK1433_00300</name>
    <name evidence="3" type="ORF">UFOPK1843_00788</name>
</gene>
<protein>
    <submittedName>
        <fullName evidence="2">Unannotated protein</fullName>
    </submittedName>
</protein>
<evidence type="ECO:0000256" key="1">
    <source>
        <dbReference type="SAM" id="Phobius"/>
    </source>
</evidence>
<evidence type="ECO:0000313" key="2">
    <source>
        <dbReference type="EMBL" id="CAB4537124.1"/>
    </source>
</evidence>
<evidence type="ECO:0000313" key="3">
    <source>
        <dbReference type="EMBL" id="CAB4610398.1"/>
    </source>
</evidence>
<sequence length="188" mass="20394">MSRRPPPHILRRRRVAGLIVLAILVSLIWWGVSALLALFSSMGEDGKVAKITDCAAGAVTVEAFAGDGVNRASDYDLQTNPQLWFTVTNNGKVACNFNAGPKAQIYTIKFGQEVIWTNEQCDRTGLNDATITLQPGKPERAKPSPWLKVYSTAEGCGEGQAAAYPGVYSFSVKVNNVESINSENFTLQ</sequence>
<feature type="transmembrane region" description="Helical" evidence="1">
    <location>
        <begin position="15"/>
        <end position="39"/>
    </location>
</feature>